<comment type="caution">
    <text evidence="3">The sequence shown here is derived from an EMBL/GenBank/DDBJ whole genome shotgun (WGS) entry which is preliminary data.</text>
</comment>
<dbReference type="InterPro" id="IPR040239">
    <property type="entry name" value="HcpB-like"/>
</dbReference>
<keyword evidence="4" id="KW-1185">Reference proteome</keyword>
<evidence type="ECO:0000256" key="2">
    <source>
        <dbReference type="ARBA" id="ARBA00022737"/>
    </source>
</evidence>
<evidence type="ECO:0000313" key="3">
    <source>
        <dbReference type="EMBL" id="KAK6172020.1"/>
    </source>
</evidence>
<sequence length="224" mass="25444">MDLDLKDEKQAKEYLDRLGVEYRFQCYHENIPDGCHRLADFLEGMRKEFEKAGKVYKTNCDENKHSQSCFKYGVYSLTGKGGVETDAEKALGYFTNACNLGYSPACHNAGLVHASKKLNTKYDMSKAVEYFENACSKNSVSSCYQLSGIYIQGRDEIEKDLKKAYDYSLKACNLGHVYSCSNLSQMYKKGEGVEKDEKLAEKYKNLTKELIDAAKQGRRIVVNE</sequence>
<dbReference type="AlphaFoldDB" id="A0AAN8PL66"/>
<evidence type="ECO:0000256" key="1">
    <source>
        <dbReference type="ARBA" id="ARBA00008486"/>
    </source>
</evidence>
<evidence type="ECO:0000313" key="4">
    <source>
        <dbReference type="Proteomes" id="UP001347796"/>
    </source>
</evidence>
<name>A0AAN8PL66_PATCE</name>
<reference evidence="3 4" key="1">
    <citation type="submission" date="2024-01" db="EMBL/GenBank/DDBJ databases">
        <title>The genome of the rayed Mediterranean limpet Patella caerulea (Linnaeus, 1758).</title>
        <authorList>
            <person name="Anh-Thu Weber A."/>
            <person name="Halstead-Nussloch G."/>
        </authorList>
    </citation>
    <scope>NUCLEOTIDE SEQUENCE [LARGE SCALE GENOMIC DNA]</scope>
    <source>
        <strain evidence="3">AATW-2023a</strain>
        <tissue evidence="3">Whole specimen</tissue>
    </source>
</reference>
<dbReference type="Gene3D" id="1.25.40.10">
    <property type="entry name" value="Tetratricopeptide repeat domain"/>
    <property type="match status" value="1"/>
</dbReference>
<proteinExistence type="inferred from homology"/>
<comment type="similarity">
    <text evidence="1">Belongs to the hcp beta-lactamase family.</text>
</comment>
<accession>A0AAN8PL66</accession>
<dbReference type="PANTHER" id="PTHR13891:SF1">
    <property type="entry name" value="CYTOCHROME C OXIDASE ASSEMBLY FACTOR 7"/>
    <property type="match status" value="1"/>
</dbReference>
<keyword evidence="2" id="KW-0677">Repeat</keyword>
<dbReference type="EMBL" id="JAZGQO010000013">
    <property type="protein sequence ID" value="KAK6172020.1"/>
    <property type="molecule type" value="Genomic_DNA"/>
</dbReference>
<organism evidence="3 4">
    <name type="scientific">Patella caerulea</name>
    <name type="common">Rayed Mediterranean limpet</name>
    <dbReference type="NCBI Taxonomy" id="87958"/>
    <lineage>
        <taxon>Eukaryota</taxon>
        <taxon>Metazoa</taxon>
        <taxon>Spiralia</taxon>
        <taxon>Lophotrochozoa</taxon>
        <taxon>Mollusca</taxon>
        <taxon>Gastropoda</taxon>
        <taxon>Patellogastropoda</taxon>
        <taxon>Patelloidea</taxon>
        <taxon>Patellidae</taxon>
        <taxon>Patella</taxon>
    </lineage>
</organism>
<dbReference type="InterPro" id="IPR006597">
    <property type="entry name" value="Sel1-like"/>
</dbReference>
<dbReference type="PANTHER" id="PTHR13891">
    <property type="entry name" value="CYTOCHROME C OXIDASE ASSEMBLY FACTOR 7"/>
    <property type="match status" value="1"/>
</dbReference>
<protein>
    <recommendedName>
        <fullName evidence="5">Cytochrome c oxidase assembly factor 7</fullName>
    </recommendedName>
</protein>
<gene>
    <name evidence="3" type="ORF">SNE40_018422</name>
</gene>
<evidence type="ECO:0008006" key="5">
    <source>
        <dbReference type="Google" id="ProtNLM"/>
    </source>
</evidence>
<dbReference type="Pfam" id="PF08238">
    <property type="entry name" value="Sel1"/>
    <property type="match status" value="4"/>
</dbReference>
<dbReference type="GO" id="GO:0005758">
    <property type="term" value="C:mitochondrial intermembrane space"/>
    <property type="evidence" value="ECO:0007669"/>
    <property type="project" value="TreeGrafter"/>
</dbReference>
<dbReference type="InterPro" id="IPR011990">
    <property type="entry name" value="TPR-like_helical_dom_sf"/>
</dbReference>
<dbReference type="Proteomes" id="UP001347796">
    <property type="component" value="Unassembled WGS sequence"/>
</dbReference>
<dbReference type="SMART" id="SM00671">
    <property type="entry name" value="SEL1"/>
    <property type="match status" value="5"/>
</dbReference>
<dbReference type="SUPFAM" id="SSF81901">
    <property type="entry name" value="HCP-like"/>
    <property type="match status" value="1"/>
</dbReference>